<organism evidence="4 5">
    <name type="scientific">Leptospira fletcheri</name>
    <dbReference type="NCBI Taxonomy" id="2484981"/>
    <lineage>
        <taxon>Bacteria</taxon>
        <taxon>Pseudomonadati</taxon>
        <taxon>Spirochaetota</taxon>
        <taxon>Spirochaetia</taxon>
        <taxon>Leptospirales</taxon>
        <taxon>Leptospiraceae</taxon>
        <taxon>Leptospira</taxon>
    </lineage>
</organism>
<accession>A0A4R9GIG0</accession>
<evidence type="ECO:0000256" key="2">
    <source>
        <dbReference type="PIRSR" id="PIRSR006615-1"/>
    </source>
</evidence>
<keyword evidence="1" id="KW-0378">Hydrolase</keyword>
<dbReference type="OrthoDB" id="9772308at2"/>
<comment type="caution">
    <text evidence="4">The sequence shown here is derived from an EMBL/GenBank/DDBJ whole genome shotgun (WGS) entry which is preliminary data.</text>
</comment>
<dbReference type="PRINTS" id="PR00998">
    <property type="entry name" value="CRBOXYPTASET"/>
</dbReference>
<gene>
    <name evidence="4" type="ORF">EHO60_04860</name>
</gene>
<feature type="binding site" evidence="2">
    <location>
        <position position="273"/>
    </location>
    <ligand>
        <name>Zn(2+)</name>
        <dbReference type="ChEBI" id="CHEBI:29105"/>
        <note>catalytic</note>
    </ligand>
</feature>
<name>A0A4R9GIG0_9LEPT</name>
<comment type="similarity">
    <text evidence="1">Belongs to the peptidase M32 family.</text>
</comment>
<feature type="binding site" evidence="2">
    <location>
        <position position="277"/>
    </location>
    <ligand>
        <name>Zn(2+)</name>
        <dbReference type="ChEBI" id="CHEBI:29105"/>
        <note>catalytic</note>
    </ligand>
</feature>
<dbReference type="Proteomes" id="UP000298458">
    <property type="component" value="Unassembled WGS sequence"/>
</dbReference>
<comment type="cofactor">
    <cofactor evidence="2">
        <name>Zn(2+)</name>
        <dbReference type="ChEBI" id="CHEBI:29105"/>
    </cofactor>
    <text evidence="2">Binds 1 zinc ion per subunit.</text>
</comment>
<dbReference type="CDD" id="cd06460">
    <property type="entry name" value="M32_Taq"/>
    <property type="match status" value="1"/>
</dbReference>
<comment type="function">
    <text evidence="1">Broad specificity carboxypetidase that releases amino acids sequentially from the C-terminus, including neutral, aromatic, polar and basic residues.</text>
</comment>
<dbReference type="GO" id="GO:0006508">
    <property type="term" value="P:proteolysis"/>
    <property type="evidence" value="ECO:0007669"/>
    <property type="project" value="UniProtKB-UniRule"/>
</dbReference>
<keyword evidence="1" id="KW-0645">Protease</keyword>
<sequence length="508" mass="58165">MWESEVQNWEKELPKFHSYRKEFERISHLRNILSLLHWDMEVTLPAAGQTERGEQIGLLSGITHDAFTGEFFRTLIEEAIEENGNSELPGNETRTREMEILTKDRNRAAALPTQWVEKFSRTASRAHSVWMEARRKNDSDLFLPVLSDLIELVFQKTDYLGYETEPYDCLLEEYEPGATAASLEILFEDLRKSLVPLVAKAKDFPAPFRGTFPESSQQPFNLKLPELLGLPKNSFRLDSSAHPFSTSIGTFDKRITTRYDETDPLSSVFSVLHETGHALYEAGISSIPGAYSPLKDSASLGMHESQSRLWENQIGRSREFWEAVYPSFLTSIGLSEKELPLQKLYSFVNRAKPSLIRVEADQITYNLHIILRFHLERALFRKELSLKDLSHSWKVGMKDLLNVDVPDDSRGYLQDVHWSGGAFGYFPTYTLGNIYGAQLYASFLSKHPEFPSDLKVGKTATLLDWLRKNVHSKGKRWRAEEIIEQATGEKPNAKYLVAYLSTKINEQE</sequence>
<keyword evidence="1 4" id="KW-0121">Carboxypeptidase</keyword>
<feature type="active site" description="Proton donor/acceptor" evidence="3">
    <location>
        <position position="274"/>
    </location>
</feature>
<dbReference type="PIRSF" id="PIRSF006615">
    <property type="entry name" value="Zn_crbxpep_Taq"/>
    <property type="match status" value="1"/>
</dbReference>
<dbReference type="InterPro" id="IPR001333">
    <property type="entry name" value="Peptidase_M32_Taq"/>
</dbReference>
<comment type="catalytic activity">
    <reaction evidence="1">
        <text>Release of a C-terminal amino acid with broad specificity, except for -Pro.</text>
        <dbReference type="EC" id="3.4.17.19"/>
    </reaction>
</comment>
<keyword evidence="1" id="KW-0482">Metalloprotease</keyword>
<protein>
    <recommendedName>
        <fullName evidence="1">Metal-dependent carboxypeptidase</fullName>
        <ecNumber evidence="1">3.4.17.19</ecNumber>
    </recommendedName>
</protein>
<evidence type="ECO:0000256" key="1">
    <source>
        <dbReference type="PIRNR" id="PIRNR006615"/>
    </source>
</evidence>
<evidence type="ECO:0000313" key="5">
    <source>
        <dbReference type="Proteomes" id="UP000298458"/>
    </source>
</evidence>
<proteinExistence type="inferred from homology"/>
<dbReference type="EMBL" id="RQET01000004">
    <property type="protein sequence ID" value="TGK12552.1"/>
    <property type="molecule type" value="Genomic_DNA"/>
</dbReference>
<dbReference type="SUPFAM" id="SSF55486">
    <property type="entry name" value="Metalloproteases ('zincins'), catalytic domain"/>
    <property type="match status" value="1"/>
</dbReference>
<feature type="binding site" evidence="2">
    <location>
        <position position="304"/>
    </location>
    <ligand>
        <name>Zn(2+)</name>
        <dbReference type="ChEBI" id="CHEBI:29105"/>
        <note>catalytic</note>
    </ligand>
</feature>
<dbReference type="AlphaFoldDB" id="A0A4R9GIG0"/>
<keyword evidence="2" id="KW-0862">Zinc</keyword>
<dbReference type="GO" id="GO:0046872">
    <property type="term" value="F:metal ion binding"/>
    <property type="evidence" value="ECO:0007669"/>
    <property type="project" value="UniProtKB-KW"/>
</dbReference>
<keyword evidence="1 2" id="KW-0479">Metal-binding</keyword>
<dbReference type="PANTHER" id="PTHR34217:SF1">
    <property type="entry name" value="CARBOXYPEPTIDASE 1"/>
    <property type="match status" value="1"/>
</dbReference>
<reference evidence="4" key="1">
    <citation type="journal article" date="2019" name="PLoS Negl. Trop. Dis.">
        <title>Revisiting the worldwide diversity of Leptospira species in the environment.</title>
        <authorList>
            <person name="Vincent A.T."/>
            <person name="Schiettekatte O."/>
            <person name="Bourhy P."/>
            <person name="Veyrier F.J."/>
            <person name="Picardeau M."/>
        </authorList>
    </citation>
    <scope>NUCLEOTIDE SEQUENCE [LARGE SCALE GENOMIC DNA]</scope>
    <source>
        <strain evidence="4">SSW15</strain>
    </source>
</reference>
<dbReference type="Gene3D" id="1.10.1370.30">
    <property type="match status" value="1"/>
</dbReference>
<evidence type="ECO:0000256" key="3">
    <source>
        <dbReference type="PIRSR" id="PIRSR006615-2"/>
    </source>
</evidence>
<dbReference type="PANTHER" id="PTHR34217">
    <property type="entry name" value="METAL-DEPENDENT CARBOXYPEPTIDASE"/>
    <property type="match status" value="1"/>
</dbReference>
<keyword evidence="5" id="KW-1185">Reference proteome</keyword>
<evidence type="ECO:0000313" key="4">
    <source>
        <dbReference type="EMBL" id="TGK12552.1"/>
    </source>
</evidence>
<dbReference type="PROSITE" id="PS52034">
    <property type="entry name" value="PEPTIDASE_M32"/>
    <property type="match status" value="1"/>
</dbReference>
<dbReference type="EC" id="3.4.17.19" evidence="1"/>
<dbReference type="GO" id="GO:0004181">
    <property type="term" value="F:metallocarboxypeptidase activity"/>
    <property type="evidence" value="ECO:0007669"/>
    <property type="project" value="UniProtKB-UniRule"/>
</dbReference>
<dbReference type="Pfam" id="PF02074">
    <property type="entry name" value="Peptidase_M32"/>
    <property type="match status" value="1"/>
</dbReference>